<evidence type="ECO:0000259" key="11">
    <source>
        <dbReference type="Pfam" id="PF01316"/>
    </source>
</evidence>
<dbReference type="PANTHER" id="PTHR34471:SF1">
    <property type="entry name" value="ARGININE REPRESSOR"/>
    <property type="match status" value="1"/>
</dbReference>
<dbReference type="Gene3D" id="1.10.10.10">
    <property type="entry name" value="Winged helix-like DNA-binding domain superfamily/Winged helix DNA-binding domain"/>
    <property type="match status" value="1"/>
</dbReference>
<dbReference type="InterPro" id="IPR020899">
    <property type="entry name" value="Arg_repress_C"/>
</dbReference>
<evidence type="ECO:0000259" key="12">
    <source>
        <dbReference type="Pfam" id="PF02863"/>
    </source>
</evidence>
<comment type="function">
    <text evidence="10">Regulates arginine biosynthesis genes.</text>
</comment>
<dbReference type="Proteomes" id="UP000002770">
    <property type="component" value="Unassembled WGS sequence"/>
</dbReference>
<evidence type="ECO:0000256" key="4">
    <source>
        <dbReference type="ARBA" id="ARBA00021148"/>
    </source>
</evidence>
<feature type="domain" description="Arginine repressor DNA-binding" evidence="11">
    <location>
        <begin position="6"/>
        <end position="67"/>
    </location>
</feature>
<dbReference type="EMBL" id="JH413808">
    <property type="protein sequence ID" value="EHL32002.1"/>
    <property type="molecule type" value="Genomic_DNA"/>
</dbReference>
<evidence type="ECO:0000256" key="10">
    <source>
        <dbReference type="HAMAP-Rule" id="MF_00173"/>
    </source>
</evidence>
<sequence>MQSTTHVLREILLEGNARTQIEIRQALERVGIVISQPKISRLLHQIGAVKVIHQDGKTHYRLPYETGLIHELTTTQEKALIKQWVLDISSNETLIIIHTTPGAASMVARIIDQHRINLDILGTIAGDDTIFIAAKCNAQIALIINKISVLFNL</sequence>
<comment type="similarity">
    <text evidence="3 10">Belongs to the ArgR family.</text>
</comment>
<protein>
    <recommendedName>
        <fullName evidence="4 10">Arginine repressor</fullName>
    </recommendedName>
</protein>
<keyword evidence="7 10" id="KW-0805">Transcription regulation</keyword>
<evidence type="ECO:0000256" key="1">
    <source>
        <dbReference type="ARBA" id="ARBA00004496"/>
    </source>
</evidence>
<comment type="subcellular location">
    <subcellularLocation>
        <location evidence="1 10">Cytoplasm</location>
    </subcellularLocation>
</comment>
<proteinExistence type="inferred from homology"/>
<name>G9ELB3_9GAMM</name>
<gene>
    <name evidence="10" type="primary">argR</name>
    <name evidence="13" type="ORF">LDG_6175</name>
</gene>
<dbReference type="STRING" id="658187.LDG_6175"/>
<dbReference type="GO" id="GO:0051259">
    <property type="term" value="P:protein complex oligomerization"/>
    <property type="evidence" value="ECO:0007669"/>
    <property type="project" value="InterPro"/>
</dbReference>
<dbReference type="FunCoup" id="G9ELB3">
    <property type="interactions" value="71"/>
</dbReference>
<accession>G9ELB3</accession>
<dbReference type="OrthoDB" id="7060358at2"/>
<evidence type="ECO:0000256" key="8">
    <source>
        <dbReference type="ARBA" id="ARBA00023125"/>
    </source>
</evidence>
<feature type="domain" description="Arginine repressor C-terminal" evidence="12">
    <location>
        <begin position="82"/>
        <end position="147"/>
    </location>
</feature>
<keyword evidence="14" id="KW-1185">Reference proteome</keyword>
<dbReference type="InterPro" id="IPR001669">
    <property type="entry name" value="Arg_repress"/>
</dbReference>
<dbReference type="eggNOG" id="COG1438">
    <property type="taxonomic scope" value="Bacteria"/>
</dbReference>
<dbReference type="GO" id="GO:0003700">
    <property type="term" value="F:DNA-binding transcription factor activity"/>
    <property type="evidence" value="ECO:0007669"/>
    <property type="project" value="UniProtKB-UniRule"/>
</dbReference>
<keyword evidence="9 10" id="KW-0804">Transcription</keyword>
<evidence type="ECO:0000256" key="6">
    <source>
        <dbReference type="ARBA" id="ARBA00022571"/>
    </source>
</evidence>
<evidence type="ECO:0000313" key="13">
    <source>
        <dbReference type="EMBL" id="EHL32002.1"/>
    </source>
</evidence>
<dbReference type="Pfam" id="PF02863">
    <property type="entry name" value="Arg_repressor_C"/>
    <property type="match status" value="1"/>
</dbReference>
<dbReference type="InterPro" id="IPR036251">
    <property type="entry name" value="Arg_repress_C_sf"/>
</dbReference>
<evidence type="ECO:0000256" key="7">
    <source>
        <dbReference type="ARBA" id="ARBA00023015"/>
    </source>
</evidence>
<evidence type="ECO:0000313" key="14">
    <source>
        <dbReference type="Proteomes" id="UP000002770"/>
    </source>
</evidence>
<evidence type="ECO:0000256" key="2">
    <source>
        <dbReference type="ARBA" id="ARBA00005040"/>
    </source>
</evidence>
<keyword evidence="6 10" id="KW-0055">Arginine biosynthesis</keyword>
<dbReference type="InterPro" id="IPR036388">
    <property type="entry name" value="WH-like_DNA-bd_sf"/>
</dbReference>
<dbReference type="Pfam" id="PF01316">
    <property type="entry name" value="Arg_repressor"/>
    <property type="match status" value="1"/>
</dbReference>
<dbReference type="AlphaFoldDB" id="G9ELB3"/>
<dbReference type="UniPathway" id="UPA00068"/>
<dbReference type="PANTHER" id="PTHR34471">
    <property type="entry name" value="ARGININE REPRESSOR"/>
    <property type="match status" value="1"/>
</dbReference>
<keyword evidence="5 10" id="KW-0963">Cytoplasm</keyword>
<dbReference type="HOGENOM" id="CLU_097103_2_0_6"/>
<dbReference type="GO" id="GO:0006526">
    <property type="term" value="P:L-arginine biosynthetic process"/>
    <property type="evidence" value="ECO:0007669"/>
    <property type="project" value="UniProtKB-UniPathway"/>
</dbReference>
<dbReference type="SUPFAM" id="SSF55252">
    <property type="entry name" value="C-terminal domain of arginine repressor"/>
    <property type="match status" value="1"/>
</dbReference>
<keyword evidence="10" id="KW-0028">Amino-acid biosynthesis</keyword>
<dbReference type="GO" id="GO:1900079">
    <property type="term" value="P:regulation of arginine biosynthetic process"/>
    <property type="evidence" value="ECO:0007669"/>
    <property type="project" value="UniProtKB-UniRule"/>
</dbReference>
<dbReference type="Gene3D" id="3.30.1360.40">
    <property type="match status" value="1"/>
</dbReference>
<dbReference type="InterPro" id="IPR020900">
    <property type="entry name" value="Arg_repress_DNA-bd"/>
</dbReference>
<reference evidence="13 14" key="1">
    <citation type="journal article" date="2011" name="BMC Genomics">
        <title>Insight into cross-talk between intra-amoebal pathogens.</title>
        <authorList>
            <person name="Gimenez G."/>
            <person name="Bertelli C."/>
            <person name="Moliner C."/>
            <person name="Robert C."/>
            <person name="Raoult D."/>
            <person name="Fournier P.E."/>
            <person name="Greub G."/>
        </authorList>
    </citation>
    <scope>NUCLEOTIDE SEQUENCE [LARGE SCALE GENOMIC DNA]</scope>
    <source>
        <strain evidence="13 14">LLAP12</strain>
    </source>
</reference>
<organism evidence="13 14">
    <name type="scientific">Legionella drancourtii LLAP12</name>
    <dbReference type="NCBI Taxonomy" id="658187"/>
    <lineage>
        <taxon>Bacteria</taxon>
        <taxon>Pseudomonadati</taxon>
        <taxon>Pseudomonadota</taxon>
        <taxon>Gammaproteobacteria</taxon>
        <taxon>Legionellales</taxon>
        <taxon>Legionellaceae</taxon>
        <taxon>Legionella</taxon>
    </lineage>
</organism>
<dbReference type="GO" id="GO:0003677">
    <property type="term" value="F:DNA binding"/>
    <property type="evidence" value="ECO:0007669"/>
    <property type="project" value="UniProtKB-KW"/>
</dbReference>
<evidence type="ECO:0000256" key="5">
    <source>
        <dbReference type="ARBA" id="ARBA00022490"/>
    </source>
</evidence>
<dbReference type="GO" id="GO:0005737">
    <property type="term" value="C:cytoplasm"/>
    <property type="evidence" value="ECO:0007669"/>
    <property type="project" value="UniProtKB-SubCell"/>
</dbReference>
<dbReference type="PRINTS" id="PR01467">
    <property type="entry name" value="ARGREPRESSOR"/>
</dbReference>
<dbReference type="RefSeq" id="WP_006870113.1">
    <property type="nucleotide sequence ID" value="NZ_JH413808.1"/>
</dbReference>
<dbReference type="HAMAP" id="MF_00173">
    <property type="entry name" value="Arg_repressor"/>
    <property type="match status" value="1"/>
</dbReference>
<keyword evidence="10" id="KW-0678">Repressor</keyword>
<dbReference type="GO" id="GO:0034618">
    <property type="term" value="F:arginine binding"/>
    <property type="evidence" value="ECO:0007669"/>
    <property type="project" value="InterPro"/>
</dbReference>
<evidence type="ECO:0000256" key="3">
    <source>
        <dbReference type="ARBA" id="ARBA00008316"/>
    </source>
</evidence>
<dbReference type="SUPFAM" id="SSF46785">
    <property type="entry name" value="Winged helix' DNA-binding domain"/>
    <property type="match status" value="1"/>
</dbReference>
<dbReference type="InterPro" id="IPR036390">
    <property type="entry name" value="WH_DNA-bd_sf"/>
</dbReference>
<keyword evidence="8 10" id="KW-0238">DNA-binding</keyword>
<evidence type="ECO:0000256" key="9">
    <source>
        <dbReference type="ARBA" id="ARBA00023163"/>
    </source>
</evidence>
<comment type="pathway">
    <text evidence="2 10">Amino-acid biosynthesis; L-arginine biosynthesis [regulation].</text>
</comment>
<dbReference type="InParanoid" id="G9ELB3"/>